<evidence type="ECO:0000313" key="4">
    <source>
        <dbReference type="EMBL" id="ATW23978.1"/>
    </source>
</evidence>
<protein>
    <recommendedName>
        <fullName evidence="6">tRNA 5-hydroxyuridine methyltransferase</fullName>
    </recommendedName>
</protein>
<gene>
    <name evidence="4" type="ORF">DCMF_03505</name>
</gene>
<dbReference type="PROSITE" id="PS51682">
    <property type="entry name" value="SAM_OMT_I"/>
    <property type="match status" value="1"/>
</dbReference>
<evidence type="ECO:0000256" key="2">
    <source>
        <dbReference type="ARBA" id="ARBA00022679"/>
    </source>
</evidence>
<dbReference type="OrthoDB" id="9799672at2"/>
<evidence type="ECO:0008006" key="6">
    <source>
        <dbReference type="Google" id="ProtNLM"/>
    </source>
</evidence>
<dbReference type="SUPFAM" id="SSF53335">
    <property type="entry name" value="S-adenosyl-L-methionine-dependent methyltransferases"/>
    <property type="match status" value="1"/>
</dbReference>
<dbReference type="PANTHER" id="PTHR10509">
    <property type="entry name" value="O-METHYLTRANSFERASE-RELATED"/>
    <property type="match status" value="1"/>
</dbReference>
<name>A0A3G1KNE6_FORW1</name>
<dbReference type="InterPro" id="IPR050362">
    <property type="entry name" value="Cation-dep_OMT"/>
</dbReference>
<dbReference type="GO" id="GO:0008757">
    <property type="term" value="F:S-adenosylmethionine-dependent methyltransferase activity"/>
    <property type="evidence" value="ECO:0007669"/>
    <property type="project" value="TreeGrafter"/>
</dbReference>
<dbReference type="EMBL" id="CP017634">
    <property type="protein sequence ID" value="ATW23978.1"/>
    <property type="molecule type" value="Genomic_DNA"/>
</dbReference>
<accession>A0A3G1KNE6</accession>
<keyword evidence="1" id="KW-0489">Methyltransferase</keyword>
<evidence type="ECO:0000256" key="3">
    <source>
        <dbReference type="ARBA" id="ARBA00022691"/>
    </source>
</evidence>
<dbReference type="GO" id="GO:0032259">
    <property type="term" value="P:methylation"/>
    <property type="evidence" value="ECO:0007669"/>
    <property type="project" value="UniProtKB-KW"/>
</dbReference>
<reference evidence="4 5" key="1">
    <citation type="submission" date="2016-10" db="EMBL/GenBank/DDBJ databases">
        <title>Complete Genome Sequence of Peptococcaceae strain DCMF.</title>
        <authorList>
            <person name="Edwards R.J."/>
            <person name="Holland S.I."/>
            <person name="Deshpande N.P."/>
            <person name="Wong Y.K."/>
            <person name="Ertan H."/>
            <person name="Manefield M."/>
            <person name="Russell T.L."/>
            <person name="Lee M.J."/>
        </authorList>
    </citation>
    <scope>NUCLEOTIDE SEQUENCE [LARGE SCALE GENOMIC DNA]</scope>
    <source>
        <strain evidence="4 5">DCMF</strain>
    </source>
</reference>
<keyword evidence="2" id="KW-0808">Transferase</keyword>
<dbReference type="RefSeq" id="WP_148133153.1">
    <property type="nucleotide sequence ID" value="NZ_CP017634.1"/>
</dbReference>
<dbReference type="CDD" id="cd02440">
    <property type="entry name" value="AdoMet_MTases"/>
    <property type="match status" value="1"/>
</dbReference>
<dbReference type="InterPro" id="IPR002935">
    <property type="entry name" value="SAM_O-MeTrfase"/>
</dbReference>
<dbReference type="Proteomes" id="UP000323521">
    <property type="component" value="Chromosome"/>
</dbReference>
<evidence type="ECO:0000256" key="1">
    <source>
        <dbReference type="ARBA" id="ARBA00022603"/>
    </source>
</evidence>
<dbReference type="Pfam" id="PF01596">
    <property type="entry name" value="Methyltransf_3"/>
    <property type="match status" value="1"/>
</dbReference>
<dbReference type="InterPro" id="IPR029063">
    <property type="entry name" value="SAM-dependent_MTases_sf"/>
</dbReference>
<dbReference type="KEGG" id="fwa:DCMF_03505"/>
<evidence type="ECO:0000313" key="5">
    <source>
        <dbReference type="Proteomes" id="UP000323521"/>
    </source>
</evidence>
<dbReference type="AlphaFoldDB" id="A0A3G1KNE6"/>
<dbReference type="PANTHER" id="PTHR10509:SF14">
    <property type="entry name" value="CAFFEOYL-COA O-METHYLTRANSFERASE 3-RELATED"/>
    <property type="match status" value="1"/>
</dbReference>
<keyword evidence="5" id="KW-1185">Reference proteome</keyword>
<proteinExistence type="predicted"/>
<keyword evidence="3" id="KW-0949">S-adenosyl-L-methionine</keyword>
<sequence length="209" mass="24093">MLSLDSPLMKQLARECAENHVALISLGAAELFSLLIDCGRYRRVLEIGTGLGYSTMCFAQAVQRWNGTVVTIERLPERLERARDYFQENGLKNIQSFAGEAQDVLPHLKGTFDFIFLDAAMGQYRDFFHQLFPKLTPGGLLIADNVLLENLVSRDRYQVPRRRRTMQQRLREFLDLVENHPELTTRMIPFGDGLAVCWRHPENRSEIHD</sequence>
<dbReference type="GO" id="GO:0008171">
    <property type="term" value="F:O-methyltransferase activity"/>
    <property type="evidence" value="ECO:0007669"/>
    <property type="project" value="InterPro"/>
</dbReference>
<dbReference type="Gene3D" id="3.40.50.150">
    <property type="entry name" value="Vaccinia Virus protein VP39"/>
    <property type="match status" value="1"/>
</dbReference>
<organism evidence="4 5">
    <name type="scientific">Formimonas warabiya</name>
    <dbReference type="NCBI Taxonomy" id="1761012"/>
    <lineage>
        <taxon>Bacteria</taxon>
        <taxon>Bacillati</taxon>
        <taxon>Bacillota</taxon>
        <taxon>Clostridia</taxon>
        <taxon>Eubacteriales</taxon>
        <taxon>Peptococcaceae</taxon>
        <taxon>Candidatus Formimonas</taxon>
    </lineage>
</organism>